<evidence type="ECO:0000313" key="1">
    <source>
        <dbReference type="EMBL" id="KAA6368525.1"/>
    </source>
</evidence>
<evidence type="ECO:0000313" key="2">
    <source>
        <dbReference type="Proteomes" id="UP000324800"/>
    </source>
</evidence>
<gene>
    <name evidence="1" type="ORF">EZS28_035948</name>
</gene>
<organism evidence="1 2">
    <name type="scientific">Streblomastix strix</name>
    <dbReference type="NCBI Taxonomy" id="222440"/>
    <lineage>
        <taxon>Eukaryota</taxon>
        <taxon>Metamonada</taxon>
        <taxon>Preaxostyla</taxon>
        <taxon>Oxymonadida</taxon>
        <taxon>Streblomastigidae</taxon>
        <taxon>Streblomastix</taxon>
    </lineage>
</organism>
<dbReference type="AlphaFoldDB" id="A0A5J4UG80"/>
<reference evidence="1 2" key="1">
    <citation type="submission" date="2019-03" db="EMBL/GenBank/DDBJ databases">
        <title>Single cell metagenomics reveals metabolic interactions within the superorganism composed of flagellate Streblomastix strix and complex community of Bacteroidetes bacteria on its surface.</title>
        <authorList>
            <person name="Treitli S.C."/>
            <person name="Kolisko M."/>
            <person name="Husnik F."/>
            <person name="Keeling P."/>
            <person name="Hampl V."/>
        </authorList>
    </citation>
    <scope>NUCLEOTIDE SEQUENCE [LARGE SCALE GENOMIC DNA]</scope>
    <source>
        <strain evidence="1">ST1C</strain>
    </source>
</reference>
<sequence length="87" mass="10176">MLIRFSTGHLIYKWKLIDKHTIEQFEPAAEMIGIAQIQLDTVVSQYEQIREHALLGYKLNKRLLITLMNKNARDPKITKAAEKQLKK</sequence>
<accession>A0A5J4UG80</accession>
<proteinExistence type="predicted"/>
<dbReference type="Proteomes" id="UP000324800">
    <property type="component" value="Unassembled WGS sequence"/>
</dbReference>
<name>A0A5J4UG80_9EUKA</name>
<protein>
    <submittedName>
        <fullName evidence="1">Uncharacterized protein</fullName>
    </submittedName>
</protein>
<comment type="caution">
    <text evidence="1">The sequence shown here is derived from an EMBL/GenBank/DDBJ whole genome shotgun (WGS) entry which is preliminary data.</text>
</comment>
<dbReference type="EMBL" id="SNRW01017262">
    <property type="protein sequence ID" value="KAA6368525.1"/>
    <property type="molecule type" value="Genomic_DNA"/>
</dbReference>